<dbReference type="Gene3D" id="3.40.50.1000">
    <property type="entry name" value="HAD superfamily/HAD-like"/>
    <property type="match status" value="1"/>
</dbReference>
<dbReference type="Pfam" id="PF05761">
    <property type="entry name" value="5_nucleotid"/>
    <property type="match status" value="1"/>
</dbReference>
<keyword evidence="4" id="KW-0460">Magnesium</keyword>
<proteinExistence type="inferred from homology"/>
<sequence length="387" mass="44456">MASGQKDFVNFSNYDVLGFDMDYTLARYKLVPFFKMVYHGACEYLVKEKKYDATIFHDLEKERDLIYKGLLLDFETGHILKLGHDGVILRAVHGTKKLTPDELVAAYGPGRKFPHYETWTKYGHTKPNSSWRFFENYFDIPGLVAFARILDHFREKGALESQKTYEDVWADVHESLFELYTFPHFKGREFEVGQAVETLEADRDYLMGNNVDLMNFFRKETGKADPKVIYFGDNLWADAWPSHSAGWDAVLILEEMDAEGYAVSDGTVPGHDLERQDDLDKPLTVKPKRYEHSSLVTEEELQWMVSDFWGSIFIDDLQAERSGNTLQDLKMNTAYGDLISRYSTICVPSIEYLAGVPVDHDFARFSQVDGCARGFHPGRPKSLIVPQ</sequence>
<reference evidence="5 6" key="1">
    <citation type="submission" date="2019-01" db="EMBL/GenBank/DDBJ databases">
        <title>A draft genome assembly of the solar-powered sea slug Elysia chlorotica.</title>
        <authorList>
            <person name="Cai H."/>
            <person name="Li Q."/>
            <person name="Fang X."/>
            <person name="Li J."/>
            <person name="Curtis N.E."/>
            <person name="Altenburger A."/>
            <person name="Shibata T."/>
            <person name="Feng M."/>
            <person name="Maeda T."/>
            <person name="Schwartz J.A."/>
            <person name="Shigenobu S."/>
            <person name="Lundholm N."/>
            <person name="Nishiyama T."/>
            <person name="Yang H."/>
            <person name="Hasebe M."/>
            <person name="Li S."/>
            <person name="Pierce S.K."/>
            <person name="Wang J."/>
        </authorList>
    </citation>
    <scope>NUCLEOTIDE SEQUENCE [LARGE SCALE GENOMIC DNA]</scope>
    <source>
        <strain evidence="5">EC2010</strain>
        <tissue evidence="5">Whole organism of an adult</tissue>
    </source>
</reference>
<evidence type="ECO:0000256" key="1">
    <source>
        <dbReference type="ARBA" id="ARBA00009589"/>
    </source>
</evidence>
<dbReference type="STRING" id="188477.A0A3S1B7T3"/>
<dbReference type="InterPro" id="IPR036412">
    <property type="entry name" value="HAD-like_sf"/>
</dbReference>
<evidence type="ECO:0000313" key="6">
    <source>
        <dbReference type="Proteomes" id="UP000271974"/>
    </source>
</evidence>
<dbReference type="SUPFAM" id="SSF56784">
    <property type="entry name" value="HAD-like"/>
    <property type="match status" value="1"/>
</dbReference>
<evidence type="ECO:0000256" key="3">
    <source>
        <dbReference type="ARBA" id="ARBA00022801"/>
    </source>
</evidence>
<dbReference type="AlphaFoldDB" id="A0A3S1B7T3"/>
<dbReference type="PANTHER" id="PTHR12103">
    <property type="entry name" value="5'-NUCLEOTIDASE DOMAIN-CONTAINING"/>
    <property type="match status" value="1"/>
</dbReference>
<dbReference type="InterPro" id="IPR008380">
    <property type="entry name" value="HAD-SF_hydro_IG_5-nucl"/>
</dbReference>
<evidence type="ECO:0008006" key="7">
    <source>
        <dbReference type="Google" id="ProtNLM"/>
    </source>
</evidence>
<keyword evidence="6" id="KW-1185">Reference proteome</keyword>
<comment type="caution">
    <text evidence="5">The sequence shown here is derived from an EMBL/GenBank/DDBJ whole genome shotgun (WGS) entry which is preliminary data.</text>
</comment>
<dbReference type="Proteomes" id="UP000271974">
    <property type="component" value="Unassembled WGS sequence"/>
</dbReference>
<evidence type="ECO:0000256" key="2">
    <source>
        <dbReference type="ARBA" id="ARBA00022723"/>
    </source>
</evidence>
<keyword evidence="2" id="KW-0479">Metal-binding</keyword>
<comment type="similarity">
    <text evidence="1">Belongs to the 5'(3')-deoxyribonucleotidase family.</text>
</comment>
<protein>
    <recommendedName>
        <fullName evidence="7">5'-nucleotidase domain-containing protein 1</fullName>
    </recommendedName>
</protein>
<keyword evidence="3" id="KW-0378">Hydrolase</keyword>
<dbReference type="PANTHER" id="PTHR12103:SF38">
    <property type="entry name" value="5'-NUCLEOTIDASE DOMAIN-CONTAINING PROTEIN 1"/>
    <property type="match status" value="1"/>
</dbReference>
<dbReference type="InterPro" id="IPR023214">
    <property type="entry name" value="HAD_sf"/>
</dbReference>
<accession>A0A3S1B7T3</accession>
<dbReference type="GO" id="GO:0046872">
    <property type="term" value="F:metal ion binding"/>
    <property type="evidence" value="ECO:0007669"/>
    <property type="project" value="UniProtKB-KW"/>
</dbReference>
<dbReference type="GO" id="GO:0008253">
    <property type="term" value="F:5'-nucleotidase activity"/>
    <property type="evidence" value="ECO:0007669"/>
    <property type="project" value="TreeGrafter"/>
</dbReference>
<name>A0A3S1B7T3_ELYCH</name>
<evidence type="ECO:0000313" key="5">
    <source>
        <dbReference type="EMBL" id="RUS81833.1"/>
    </source>
</evidence>
<organism evidence="5 6">
    <name type="scientific">Elysia chlorotica</name>
    <name type="common">Eastern emerald elysia</name>
    <name type="synonym">Sea slug</name>
    <dbReference type="NCBI Taxonomy" id="188477"/>
    <lineage>
        <taxon>Eukaryota</taxon>
        <taxon>Metazoa</taxon>
        <taxon>Spiralia</taxon>
        <taxon>Lophotrochozoa</taxon>
        <taxon>Mollusca</taxon>
        <taxon>Gastropoda</taxon>
        <taxon>Heterobranchia</taxon>
        <taxon>Euthyneura</taxon>
        <taxon>Panpulmonata</taxon>
        <taxon>Sacoglossa</taxon>
        <taxon>Placobranchoidea</taxon>
        <taxon>Plakobranchidae</taxon>
        <taxon>Elysia</taxon>
    </lineage>
</organism>
<evidence type="ECO:0000256" key="4">
    <source>
        <dbReference type="ARBA" id="ARBA00022842"/>
    </source>
</evidence>
<gene>
    <name evidence="5" type="ORF">EGW08_010425</name>
</gene>
<dbReference type="OrthoDB" id="6503940at2759"/>
<dbReference type="EMBL" id="RQTK01000319">
    <property type="protein sequence ID" value="RUS81833.1"/>
    <property type="molecule type" value="Genomic_DNA"/>
</dbReference>